<gene>
    <name evidence="1" type="ORF">CDEST_08129</name>
</gene>
<dbReference type="KEGG" id="cdet:87944632"/>
<reference evidence="2" key="1">
    <citation type="journal article" date="2023" name="bioRxiv">
        <title>Complete genome of the Medicago anthracnose fungus, Colletotrichum destructivum, reveals a mini-chromosome-like region within a core chromosome.</title>
        <authorList>
            <person name="Lapalu N."/>
            <person name="Simon A."/>
            <person name="Lu A."/>
            <person name="Plaumann P.-L."/>
            <person name="Amselem J."/>
            <person name="Pigne S."/>
            <person name="Auger A."/>
            <person name="Koch C."/>
            <person name="Dallery J.-F."/>
            <person name="O'Connell R.J."/>
        </authorList>
    </citation>
    <scope>NUCLEOTIDE SEQUENCE [LARGE SCALE GENOMIC DNA]</scope>
    <source>
        <strain evidence="2">CBS 520.97</strain>
    </source>
</reference>
<accession>A0AAX4IJB1</accession>
<evidence type="ECO:0000313" key="2">
    <source>
        <dbReference type="Proteomes" id="UP001322277"/>
    </source>
</evidence>
<dbReference type="Proteomes" id="UP001322277">
    <property type="component" value="Chromosome 5"/>
</dbReference>
<dbReference type="RefSeq" id="XP_062780339.1">
    <property type="nucleotide sequence ID" value="XM_062924288.1"/>
</dbReference>
<evidence type="ECO:0000313" key="1">
    <source>
        <dbReference type="EMBL" id="WQF83115.1"/>
    </source>
</evidence>
<dbReference type="GeneID" id="87944632"/>
<protein>
    <submittedName>
        <fullName evidence="1">Uncharacterized protein</fullName>
    </submittedName>
</protein>
<dbReference type="EMBL" id="CP137309">
    <property type="protein sequence ID" value="WQF83115.1"/>
    <property type="molecule type" value="Genomic_DNA"/>
</dbReference>
<proteinExistence type="predicted"/>
<name>A0AAX4IJB1_9PEZI</name>
<sequence length="77" mass="8807">MATEDVTWAARYGRLVIRVVYLTPRVADLWSLRLSGFHSSLLPSPILCYPRLLVVTVCHIARPGVVCFTLRQCHEWP</sequence>
<dbReference type="AlphaFoldDB" id="A0AAX4IJB1"/>
<organism evidence="1 2">
    <name type="scientific">Colletotrichum destructivum</name>
    <dbReference type="NCBI Taxonomy" id="34406"/>
    <lineage>
        <taxon>Eukaryota</taxon>
        <taxon>Fungi</taxon>
        <taxon>Dikarya</taxon>
        <taxon>Ascomycota</taxon>
        <taxon>Pezizomycotina</taxon>
        <taxon>Sordariomycetes</taxon>
        <taxon>Hypocreomycetidae</taxon>
        <taxon>Glomerellales</taxon>
        <taxon>Glomerellaceae</taxon>
        <taxon>Colletotrichum</taxon>
        <taxon>Colletotrichum destructivum species complex</taxon>
    </lineage>
</organism>
<keyword evidence="2" id="KW-1185">Reference proteome</keyword>